<proteinExistence type="predicted"/>
<comment type="caution">
    <text evidence="1">The sequence shown here is derived from an EMBL/GenBank/DDBJ whole genome shotgun (WGS) entry which is preliminary data.</text>
</comment>
<gene>
    <name evidence="1" type="ORF">BC343_17580</name>
</gene>
<reference evidence="1 2" key="1">
    <citation type="submission" date="2016-07" db="EMBL/GenBank/DDBJ databases">
        <title>Genomic analysis of zinc-resistant bacterium Mucilaginibacter pedocola TBZ30.</title>
        <authorList>
            <person name="Huang J."/>
            <person name="Tang J."/>
        </authorList>
    </citation>
    <scope>NUCLEOTIDE SEQUENCE [LARGE SCALE GENOMIC DNA]</scope>
    <source>
        <strain evidence="1 2">TBZ30</strain>
    </source>
</reference>
<dbReference type="Proteomes" id="UP000189739">
    <property type="component" value="Unassembled WGS sequence"/>
</dbReference>
<keyword evidence="2" id="KW-1185">Reference proteome</keyword>
<name>A0A1S9P7I0_9SPHI</name>
<evidence type="ECO:0000313" key="1">
    <source>
        <dbReference type="EMBL" id="OOQ56797.1"/>
    </source>
</evidence>
<organism evidence="1 2">
    <name type="scientific">Mucilaginibacter pedocola</name>
    <dbReference type="NCBI Taxonomy" id="1792845"/>
    <lineage>
        <taxon>Bacteria</taxon>
        <taxon>Pseudomonadati</taxon>
        <taxon>Bacteroidota</taxon>
        <taxon>Sphingobacteriia</taxon>
        <taxon>Sphingobacteriales</taxon>
        <taxon>Sphingobacteriaceae</taxon>
        <taxon>Mucilaginibacter</taxon>
    </lineage>
</organism>
<evidence type="ECO:0000313" key="2">
    <source>
        <dbReference type="Proteomes" id="UP000189739"/>
    </source>
</evidence>
<protein>
    <submittedName>
        <fullName evidence="1">Uncharacterized protein</fullName>
    </submittedName>
</protein>
<dbReference type="AlphaFoldDB" id="A0A1S9P7I0"/>
<dbReference type="EMBL" id="MBTF01000038">
    <property type="protein sequence ID" value="OOQ56797.1"/>
    <property type="molecule type" value="Genomic_DNA"/>
</dbReference>
<sequence>MLIALIIGYLLRRRKQYILAKATVNNGGFEHRDIGIMVDNSRKLLYTSTIENKKRHTERRASFA</sequence>
<accession>A0A1S9P7I0</accession>
<dbReference type="STRING" id="1792845.BC343_17580"/>